<reference evidence="2" key="1">
    <citation type="journal article" date="2023" name="Genome Biol. Evol.">
        <title>Long-read-based Genome Assembly of Drosophila gunungcola Reveals Fewer Chemosensory Genes in Flower-breeding Species.</title>
        <authorList>
            <person name="Negi A."/>
            <person name="Liao B.Y."/>
            <person name="Yeh S.D."/>
        </authorList>
    </citation>
    <scope>NUCLEOTIDE SEQUENCE</scope>
    <source>
        <strain evidence="2">Sukarami</strain>
    </source>
</reference>
<comment type="caution">
    <text evidence="2">The sequence shown here is derived from an EMBL/GenBank/DDBJ whole genome shotgun (WGS) entry which is preliminary data.</text>
</comment>
<dbReference type="Proteomes" id="UP001059596">
    <property type="component" value="Unassembled WGS sequence"/>
</dbReference>
<protein>
    <submittedName>
        <fullName evidence="2">Uncharacterized protein</fullName>
    </submittedName>
</protein>
<feature type="region of interest" description="Disordered" evidence="1">
    <location>
        <begin position="1"/>
        <end position="40"/>
    </location>
</feature>
<gene>
    <name evidence="2" type="ORF">M5D96_009057</name>
</gene>
<evidence type="ECO:0000313" key="3">
    <source>
        <dbReference type="Proteomes" id="UP001059596"/>
    </source>
</evidence>
<dbReference type="AlphaFoldDB" id="A0A9Q0BN65"/>
<keyword evidence="3" id="KW-1185">Reference proteome</keyword>
<organism evidence="2 3">
    <name type="scientific">Drosophila gunungcola</name>
    <name type="common">fruit fly</name>
    <dbReference type="NCBI Taxonomy" id="103775"/>
    <lineage>
        <taxon>Eukaryota</taxon>
        <taxon>Metazoa</taxon>
        <taxon>Ecdysozoa</taxon>
        <taxon>Arthropoda</taxon>
        <taxon>Hexapoda</taxon>
        <taxon>Insecta</taxon>
        <taxon>Pterygota</taxon>
        <taxon>Neoptera</taxon>
        <taxon>Endopterygota</taxon>
        <taxon>Diptera</taxon>
        <taxon>Brachycera</taxon>
        <taxon>Muscomorpha</taxon>
        <taxon>Ephydroidea</taxon>
        <taxon>Drosophilidae</taxon>
        <taxon>Drosophila</taxon>
        <taxon>Sophophora</taxon>
    </lineage>
</organism>
<proteinExistence type="predicted"/>
<name>A0A9Q0BN65_9MUSC</name>
<accession>A0A9Q0BN65</accession>
<feature type="non-terminal residue" evidence="2">
    <location>
        <position position="58"/>
    </location>
</feature>
<evidence type="ECO:0000313" key="2">
    <source>
        <dbReference type="EMBL" id="KAI8038016.1"/>
    </source>
</evidence>
<evidence type="ECO:0000256" key="1">
    <source>
        <dbReference type="SAM" id="MobiDB-lite"/>
    </source>
</evidence>
<dbReference type="EMBL" id="JAMKOV010000009">
    <property type="protein sequence ID" value="KAI8038016.1"/>
    <property type="molecule type" value="Genomic_DNA"/>
</dbReference>
<sequence length="58" mass="6515">MRAISPHKMNAATRGGGGIWMPDWMSSRNPGRNRNRSRNCGRPQFHVCLAVNTFNMNG</sequence>